<dbReference type="KEGG" id="dov:DSCO28_35460"/>
<proteinExistence type="predicted"/>
<dbReference type="EMBL" id="AP021876">
    <property type="protein sequence ID" value="BBO82980.1"/>
    <property type="molecule type" value="Genomic_DNA"/>
</dbReference>
<gene>
    <name evidence="1" type="ORF">DSCO28_35460</name>
</gene>
<sequence length="78" mass="9185">MKNRNQNQKTLDILATAAGAYLEKSPNLKNYQEKIDHLLESACDLESRQEILNILHRSKYIELMENLKHLETILNQYE</sequence>
<evidence type="ECO:0000313" key="2">
    <source>
        <dbReference type="Proteomes" id="UP000425960"/>
    </source>
</evidence>
<accession>A0A5K7ZRY6</accession>
<name>A0A5K7ZRY6_9BACT</name>
<dbReference type="AlphaFoldDB" id="A0A5K7ZRY6"/>
<protein>
    <submittedName>
        <fullName evidence="1">Uncharacterized protein</fullName>
    </submittedName>
</protein>
<reference evidence="1 2" key="1">
    <citation type="submission" date="2019-11" db="EMBL/GenBank/DDBJ databases">
        <title>Comparative genomics of hydrocarbon-degrading Desulfosarcina strains.</title>
        <authorList>
            <person name="Watanabe M."/>
            <person name="Kojima H."/>
            <person name="Fukui M."/>
        </authorList>
    </citation>
    <scope>NUCLEOTIDE SEQUENCE [LARGE SCALE GENOMIC DNA]</scope>
    <source>
        <strain evidence="1 2">28bB2T</strain>
    </source>
</reference>
<evidence type="ECO:0000313" key="1">
    <source>
        <dbReference type="EMBL" id="BBO82980.1"/>
    </source>
</evidence>
<dbReference type="Proteomes" id="UP000425960">
    <property type="component" value="Chromosome"/>
</dbReference>
<dbReference type="RefSeq" id="WP_155323297.1">
    <property type="nucleotide sequence ID" value="NZ_AP021876.1"/>
</dbReference>
<organism evidence="1 2">
    <name type="scientific">Desulfosarcina ovata subsp. sediminis</name>
    <dbReference type="NCBI Taxonomy" id="885957"/>
    <lineage>
        <taxon>Bacteria</taxon>
        <taxon>Pseudomonadati</taxon>
        <taxon>Thermodesulfobacteriota</taxon>
        <taxon>Desulfobacteria</taxon>
        <taxon>Desulfobacterales</taxon>
        <taxon>Desulfosarcinaceae</taxon>
        <taxon>Desulfosarcina</taxon>
    </lineage>
</organism>